<evidence type="ECO:0000313" key="8">
    <source>
        <dbReference type="EMBL" id="OCB89301.1"/>
    </source>
</evidence>
<keyword evidence="9" id="KW-1185">Reference proteome</keyword>
<protein>
    <recommendedName>
        <fullName evidence="10">Cytochrome P450</fullName>
    </recommendedName>
</protein>
<dbReference type="EMBL" id="LNZH02000158">
    <property type="protein sequence ID" value="OCB89301.1"/>
    <property type="molecule type" value="Genomic_DNA"/>
</dbReference>
<dbReference type="GO" id="GO:0016705">
    <property type="term" value="F:oxidoreductase activity, acting on paired donors, with incorporation or reduction of molecular oxygen"/>
    <property type="evidence" value="ECO:0007669"/>
    <property type="project" value="InterPro"/>
</dbReference>
<evidence type="ECO:0000256" key="3">
    <source>
        <dbReference type="ARBA" id="ARBA00023002"/>
    </source>
</evidence>
<evidence type="ECO:0000256" key="5">
    <source>
        <dbReference type="PIRSR" id="PIRSR602401-1"/>
    </source>
</evidence>
<dbReference type="InterPro" id="IPR002401">
    <property type="entry name" value="Cyt_P450_E_grp-I"/>
</dbReference>
<name>A0A9Q5I0I0_SANBA</name>
<dbReference type="GO" id="GO:0005506">
    <property type="term" value="F:iron ion binding"/>
    <property type="evidence" value="ECO:0007669"/>
    <property type="project" value="InterPro"/>
</dbReference>
<dbReference type="PANTHER" id="PTHR24296">
    <property type="entry name" value="CYTOCHROME P450"/>
    <property type="match status" value="1"/>
</dbReference>
<evidence type="ECO:0000256" key="4">
    <source>
        <dbReference type="ARBA" id="ARBA00023004"/>
    </source>
</evidence>
<dbReference type="OrthoDB" id="1470350at2759"/>
<keyword evidence="6" id="KW-0503">Monooxygenase</keyword>
<feature type="binding site" description="axial binding residue" evidence="5">
    <location>
        <position position="453"/>
    </location>
    <ligand>
        <name>heme</name>
        <dbReference type="ChEBI" id="CHEBI:30413"/>
    </ligand>
    <ligandPart>
        <name>Fe</name>
        <dbReference type="ChEBI" id="CHEBI:18248"/>
    </ligandPart>
</feature>
<organism evidence="8 9">
    <name type="scientific">Sanghuangporus baumii</name>
    <name type="common">Phellinus baumii</name>
    <dbReference type="NCBI Taxonomy" id="108892"/>
    <lineage>
        <taxon>Eukaryota</taxon>
        <taxon>Fungi</taxon>
        <taxon>Dikarya</taxon>
        <taxon>Basidiomycota</taxon>
        <taxon>Agaricomycotina</taxon>
        <taxon>Agaricomycetes</taxon>
        <taxon>Hymenochaetales</taxon>
        <taxon>Hymenochaetaceae</taxon>
        <taxon>Sanghuangporus</taxon>
    </lineage>
</organism>
<keyword evidence="3 6" id="KW-0560">Oxidoreductase</keyword>
<dbReference type="PRINTS" id="PR00385">
    <property type="entry name" value="P450"/>
</dbReference>
<dbReference type="InterPro" id="IPR017972">
    <property type="entry name" value="Cyt_P450_CS"/>
</dbReference>
<accession>A0A9Q5I0I0</accession>
<dbReference type="AlphaFoldDB" id="A0A9Q5I0I0"/>
<comment type="similarity">
    <text evidence="1 6">Belongs to the cytochrome P450 family.</text>
</comment>
<sequence>MTYYLATISAFFALLLAKYPDMYIGTRPRKDLPGPKGIPIFGNLLQIIPNIKRMIFWMDTVGALHGPLYTFTMPSWGRCIVVNHPSWLEHIRKNDTMVYTKGMATLAIFKEFPGPMSPFATDGTSWRSCRKLISPIFSVKNFNIQVSTAMNEIIPIAVDMLLSAADEGVQFDWNNFSGRVAISVLYRMAFGLDPETINPDYRCLNEPDALVAAMHECNTTSSGRLYNPIWKITDKFCGTQRRFNNARSVLYETAGSVLRKRRAQLSSETKDGGQTALGTDFLSAMIDSGLSDSEICGTIVTIFFAGHDNFLNVLGWSLYELSRESNWLARMRDEAFEQTVSDSVLKYGDISRYPVHLAVFYETLRLWPGVPKNARYAEEDDVLPAVPEIGIAAVKVNRGDYVLWSDRYMMRSEIVWGHDAKKFNPGRFLDEAGQFIKPPAPKFHAFGSGPRLCPGAQLATYEFVAIWAAILPHLDIVPLDNSERTMKDSFTSTMNGEFLVEARRLVK</sequence>
<dbReference type="PRINTS" id="PR00463">
    <property type="entry name" value="EP450I"/>
</dbReference>
<evidence type="ECO:0000256" key="2">
    <source>
        <dbReference type="ARBA" id="ARBA00022723"/>
    </source>
</evidence>
<evidence type="ECO:0000256" key="1">
    <source>
        <dbReference type="ARBA" id="ARBA00010617"/>
    </source>
</evidence>
<reference evidence="8" key="1">
    <citation type="submission" date="2016-06" db="EMBL/GenBank/DDBJ databases">
        <title>Draft Genome sequence of the fungus Inonotus baumii.</title>
        <authorList>
            <person name="Zhu H."/>
            <person name="Lin W."/>
        </authorList>
    </citation>
    <scope>NUCLEOTIDE SEQUENCE</scope>
    <source>
        <strain evidence="8">821</strain>
    </source>
</reference>
<keyword evidence="5 6" id="KW-0349">Heme</keyword>
<dbReference type="Gene3D" id="1.10.630.10">
    <property type="entry name" value="Cytochrome P450"/>
    <property type="match status" value="1"/>
</dbReference>
<evidence type="ECO:0000256" key="7">
    <source>
        <dbReference type="SAM" id="SignalP"/>
    </source>
</evidence>
<comment type="cofactor">
    <cofactor evidence="5">
        <name>heme</name>
        <dbReference type="ChEBI" id="CHEBI:30413"/>
    </cofactor>
</comment>
<gene>
    <name evidence="8" type="ORF">A7U60_g3500</name>
</gene>
<dbReference type="GO" id="GO:0006629">
    <property type="term" value="P:lipid metabolic process"/>
    <property type="evidence" value="ECO:0007669"/>
    <property type="project" value="UniProtKB-ARBA"/>
</dbReference>
<dbReference type="Pfam" id="PF00067">
    <property type="entry name" value="p450"/>
    <property type="match status" value="1"/>
</dbReference>
<evidence type="ECO:0000313" key="9">
    <source>
        <dbReference type="Proteomes" id="UP000757232"/>
    </source>
</evidence>
<feature type="signal peptide" evidence="7">
    <location>
        <begin position="1"/>
        <end position="17"/>
    </location>
</feature>
<proteinExistence type="inferred from homology"/>
<dbReference type="GO" id="GO:0004497">
    <property type="term" value="F:monooxygenase activity"/>
    <property type="evidence" value="ECO:0007669"/>
    <property type="project" value="UniProtKB-KW"/>
</dbReference>
<keyword evidence="4 5" id="KW-0408">Iron</keyword>
<feature type="chain" id="PRO_5040382074" description="Cytochrome P450" evidence="7">
    <location>
        <begin position="18"/>
        <end position="507"/>
    </location>
</feature>
<comment type="caution">
    <text evidence="8">The sequence shown here is derived from an EMBL/GenBank/DDBJ whole genome shotgun (WGS) entry which is preliminary data.</text>
</comment>
<keyword evidence="7" id="KW-0732">Signal</keyword>
<dbReference type="GO" id="GO:0020037">
    <property type="term" value="F:heme binding"/>
    <property type="evidence" value="ECO:0007669"/>
    <property type="project" value="InterPro"/>
</dbReference>
<keyword evidence="2 5" id="KW-0479">Metal-binding</keyword>
<dbReference type="InterPro" id="IPR036396">
    <property type="entry name" value="Cyt_P450_sf"/>
</dbReference>
<dbReference type="InterPro" id="IPR001128">
    <property type="entry name" value="Cyt_P450"/>
</dbReference>
<dbReference type="Proteomes" id="UP000757232">
    <property type="component" value="Unassembled WGS sequence"/>
</dbReference>
<dbReference type="SUPFAM" id="SSF48264">
    <property type="entry name" value="Cytochrome P450"/>
    <property type="match status" value="1"/>
</dbReference>
<dbReference type="PROSITE" id="PS00086">
    <property type="entry name" value="CYTOCHROME_P450"/>
    <property type="match status" value="1"/>
</dbReference>
<evidence type="ECO:0008006" key="10">
    <source>
        <dbReference type="Google" id="ProtNLM"/>
    </source>
</evidence>
<evidence type="ECO:0000256" key="6">
    <source>
        <dbReference type="RuleBase" id="RU000461"/>
    </source>
</evidence>